<gene>
    <name evidence="1" type="ORF">J2S49_000957</name>
</gene>
<keyword evidence="2" id="KW-1185">Reference proteome</keyword>
<name>A0ABT9NBV0_9ACTO</name>
<comment type="caution">
    <text evidence="1">The sequence shown here is derived from an EMBL/GenBank/DDBJ whole genome shotgun (WGS) entry which is preliminary data.</text>
</comment>
<dbReference type="EMBL" id="JAUSQW010000001">
    <property type="protein sequence ID" value="MDP9800881.1"/>
    <property type="molecule type" value="Genomic_DNA"/>
</dbReference>
<evidence type="ECO:0000313" key="2">
    <source>
        <dbReference type="Proteomes" id="UP001235966"/>
    </source>
</evidence>
<proteinExistence type="predicted"/>
<protein>
    <submittedName>
        <fullName evidence="1">Uncharacterized protein</fullName>
    </submittedName>
</protein>
<evidence type="ECO:0000313" key="1">
    <source>
        <dbReference type="EMBL" id="MDP9800881.1"/>
    </source>
</evidence>
<dbReference type="RefSeq" id="WP_278058411.1">
    <property type="nucleotide sequence ID" value="NZ_CP121247.1"/>
</dbReference>
<reference evidence="1 2" key="1">
    <citation type="submission" date="2023-07" db="EMBL/GenBank/DDBJ databases">
        <title>Sequencing the genomes of 1000 actinobacteria strains.</title>
        <authorList>
            <person name="Klenk H.-P."/>
        </authorList>
    </citation>
    <scope>NUCLEOTIDE SEQUENCE [LARGE SCALE GENOMIC DNA]</scope>
    <source>
        <strain evidence="1 2">DSM 102162</strain>
    </source>
</reference>
<sequence length="105" mass="11503">MLAALVFGAMSIYVKTIQSQVGDFITIYEAKDEIPPFTSLDETLLAKKRVRKRWASESAQVSLNALQGRRIGFTVEAGTTISATCSFPTLTLTRTNAKSRSTSIQ</sequence>
<organism evidence="1 2">
    <name type="scientific">Arcanobacterium wilhelmae</name>
    <dbReference type="NCBI Taxonomy" id="1803177"/>
    <lineage>
        <taxon>Bacteria</taxon>
        <taxon>Bacillati</taxon>
        <taxon>Actinomycetota</taxon>
        <taxon>Actinomycetes</taxon>
        <taxon>Actinomycetales</taxon>
        <taxon>Actinomycetaceae</taxon>
        <taxon>Arcanobacterium</taxon>
    </lineage>
</organism>
<dbReference type="Proteomes" id="UP001235966">
    <property type="component" value="Unassembled WGS sequence"/>
</dbReference>
<accession>A0ABT9NBV0</accession>